<reference evidence="1" key="1">
    <citation type="submission" date="2020-11" db="EMBL/GenBank/DDBJ databases">
        <authorList>
            <consortium name="DOE Joint Genome Institute"/>
            <person name="Ahrendt S."/>
            <person name="Riley R."/>
            <person name="Andreopoulos W."/>
            <person name="Labutti K."/>
            <person name="Pangilinan J."/>
            <person name="Ruiz-Duenas F.J."/>
            <person name="Barrasa J.M."/>
            <person name="Sanchez-Garcia M."/>
            <person name="Camarero S."/>
            <person name="Miyauchi S."/>
            <person name="Serrano A."/>
            <person name="Linde D."/>
            <person name="Babiker R."/>
            <person name="Drula E."/>
            <person name="Ayuso-Fernandez I."/>
            <person name="Pacheco R."/>
            <person name="Padilla G."/>
            <person name="Ferreira P."/>
            <person name="Barriuso J."/>
            <person name="Kellner H."/>
            <person name="Castanera R."/>
            <person name="Alfaro M."/>
            <person name="Ramirez L."/>
            <person name="Pisabarro A.G."/>
            <person name="Kuo A."/>
            <person name="Tritt A."/>
            <person name="Lipzen A."/>
            <person name="He G."/>
            <person name="Yan M."/>
            <person name="Ng V."/>
            <person name="Cullen D."/>
            <person name="Martin F."/>
            <person name="Rosso M.-N."/>
            <person name="Henrissat B."/>
            <person name="Hibbett D."/>
            <person name="Martinez A.T."/>
            <person name="Grigoriev I.V."/>
        </authorList>
    </citation>
    <scope>NUCLEOTIDE SEQUENCE</scope>
    <source>
        <strain evidence="1">AH 40177</strain>
    </source>
</reference>
<name>A0A9P5U2B3_9AGAR</name>
<organism evidence="1 2">
    <name type="scientific">Rhodocollybia butyracea</name>
    <dbReference type="NCBI Taxonomy" id="206335"/>
    <lineage>
        <taxon>Eukaryota</taxon>
        <taxon>Fungi</taxon>
        <taxon>Dikarya</taxon>
        <taxon>Basidiomycota</taxon>
        <taxon>Agaricomycotina</taxon>
        <taxon>Agaricomycetes</taxon>
        <taxon>Agaricomycetidae</taxon>
        <taxon>Agaricales</taxon>
        <taxon>Marasmiineae</taxon>
        <taxon>Omphalotaceae</taxon>
        <taxon>Rhodocollybia</taxon>
    </lineage>
</organism>
<evidence type="ECO:0000313" key="1">
    <source>
        <dbReference type="EMBL" id="KAF9063347.1"/>
    </source>
</evidence>
<protein>
    <submittedName>
        <fullName evidence="1">Uncharacterized protein</fullName>
    </submittedName>
</protein>
<keyword evidence="2" id="KW-1185">Reference proteome</keyword>
<sequence length="295" mass="33216">MHLSRVSPPVFLFRSPLSGLTRADSILAYETASLVVFLISKRTTLTFCDQTEAHWPVVEAIQGCVNDLCVWAMGIQYVESAVELLGGTLKGPPYDASYPQIDMIFFCHSDVLSEHLAQSCDVKQGVLPPQAALPEFSSHFGIPPEYRHSKPDLHGPPFGYPASSGSHHISAFHARPPPVPRLIPTQQEPYRPYNHRSHPILERPVTFQMKGFPELGVRVYDCDLQFLEGRKETPLSKLAYRSISMRLNWPGYESFMGRIRVCDPEPTPKDLLLEDLGRIIEKFFARATLMLGTRI</sequence>
<comment type="caution">
    <text evidence="1">The sequence shown here is derived from an EMBL/GenBank/DDBJ whole genome shotgun (WGS) entry which is preliminary data.</text>
</comment>
<dbReference type="EMBL" id="JADNRY010000148">
    <property type="protein sequence ID" value="KAF9063347.1"/>
    <property type="molecule type" value="Genomic_DNA"/>
</dbReference>
<accession>A0A9P5U2B3</accession>
<dbReference type="AlphaFoldDB" id="A0A9P5U2B3"/>
<dbReference type="Proteomes" id="UP000772434">
    <property type="component" value="Unassembled WGS sequence"/>
</dbReference>
<proteinExistence type="predicted"/>
<dbReference type="OrthoDB" id="2639744at2759"/>
<gene>
    <name evidence="1" type="ORF">BDP27DRAFT_1426955</name>
</gene>
<evidence type="ECO:0000313" key="2">
    <source>
        <dbReference type="Proteomes" id="UP000772434"/>
    </source>
</evidence>